<organism evidence="1 2">
    <name type="scientific">Streptomyces lucensis JCM 4490</name>
    <dbReference type="NCBI Taxonomy" id="1306176"/>
    <lineage>
        <taxon>Bacteria</taxon>
        <taxon>Bacillati</taxon>
        <taxon>Actinomycetota</taxon>
        <taxon>Actinomycetes</taxon>
        <taxon>Kitasatosporales</taxon>
        <taxon>Streptomycetaceae</taxon>
        <taxon>Streptomyces</taxon>
    </lineage>
</organism>
<dbReference type="Proteomes" id="UP000620224">
    <property type="component" value="Unassembled WGS sequence"/>
</dbReference>
<reference evidence="1 2" key="1">
    <citation type="journal article" date="2014" name="Int. J. Syst. Evol. Microbiol.">
        <title>Complete genome sequence of Corynebacterium casei LMG S-19264T (=DSM 44701T), isolated from a smear-ripened cheese.</title>
        <authorList>
            <consortium name="US DOE Joint Genome Institute (JGI-PGF)"/>
            <person name="Walter F."/>
            <person name="Albersmeier A."/>
            <person name="Kalinowski J."/>
            <person name="Ruckert C."/>
        </authorList>
    </citation>
    <scope>NUCLEOTIDE SEQUENCE [LARGE SCALE GENOMIC DNA]</scope>
    <source>
        <strain evidence="1 2">JCM 4490</strain>
    </source>
</reference>
<evidence type="ECO:0000313" key="2">
    <source>
        <dbReference type="Proteomes" id="UP000620224"/>
    </source>
</evidence>
<evidence type="ECO:0000313" key="1">
    <source>
        <dbReference type="EMBL" id="GGW76284.1"/>
    </source>
</evidence>
<gene>
    <name evidence="1" type="ORF">GCM10010503_62530</name>
</gene>
<dbReference type="AlphaFoldDB" id="A0A918MVB3"/>
<name>A0A918MVB3_9ACTN</name>
<comment type="caution">
    <text evidence="1">The sequence shown here is derived from an EMBL/GenBank/DDBJ whole genome shotgun (WGS) entry which is preliminary data.</text>
</comment>
<accession>A0A918MVB3</accession>
<dbReference type="EMBL" id="BMUE01000019">
    <property type="protein sequence ID" value="GGW76284.1"/>
    <property type="molecule type" value="Genomic_DNA"/>
</dbReference>
<keyword evidence="2" id="KW-1185">Reference proteome</keyword>
<proteinExistence type="predicted"/>
<protein>
    <submittedName>
        <fullName evidence="1">Uncharacterized protein</fullName>
    </submittedName>
</protein>
<sequence length="105" mass="10672">MLAPGTAASRVAAWIAATTSPAARIFAICSGLLICTMGGLRSPSLTSAGLRTQQYGRGARAGTAAGRTAIYLFSAFSAFSASSARSVISSTGPSEEIVRTRPCDL</sequence>